<proteinExistence type="predicted"/>
<sequence>MVASTRIHLAMLVAAAALLRPSVAATYVVGDSLGWIVPPGGPIAYETWAAMHSFEVGDVLEFNFTTGDQDLARVTKEAFDACNSSNPIFLQTTGPYNYTLSTAGEYYFIGTMDRHCFLGQKLAINVTAAGSSPSPSSSVPPSRVSNTYVVGDDLGWIVPPGGEIAYKTWAYDKTFLVGDKLVFNFENGTQDVVEVTKDSYDSCNTSAPISVETISPAVITLASAGEHFYTSSYSRHCALGQKLAINVTSTSTGEAPCPSSIAGPPSSNPSPSAQSPTAGGPSSTVPKNTAQGGAKLGMGFSLAIMGVALGLVH</sequence>
<gene>
    <name evidence="1" type="ORF">MLD38_006816</name>
</gene>
<organism evidence="1 2">
    <name type="scientific">Melastoma candidum</name>
    <dbReference type="NCBI Taxonomy" id="119954"/>
    <lineage>
        <taxon>Eukaryota</taxon>
        <taxon>Viridiplantae</taxon>
        <taxon>Streptophyta</taxon>
        <taxon>Embryophyta</taxon>
        <taxon>Tracheophyta</taxon>
        <taxon>Spermatophyta</taxon>
        <taxon>Magnoliopsida</taxon>
        <taxon>eudicotyledons</taxon>
        <taxon>Gunneridae</taxon>
        <taxon>Pentapetalae</taxon>
        <taxon>rosids</taxon>
        <taxon>malvids</taxon>
        <taxon>Myrtales</taxon>
        <taxon>Melastomataceae</taxon>
        <taxon>Melastomatoideae</taxon>
        <taxon>Melastomateae</taxon>
        <taxon>Melastoma</taxon>
    </lineage>
</organism>
<name>A0ACB9RP83_9MYRT</name>
<protein>
    <submittedName>
        <fullName evidence="1">Uncharacterized protein</fullName>
    </submittedName>
</protein>
<evidence type="ECO:0000313" key="1">
    <source>
        <dbReference type="EMBL" id="KAI4380649.1"/>
    </source>
</evidence>
<dbReference type="EMBL" id="CM042882">
    <property type="protein sequence ID" value="KAI4380649.1"/>
    <property type="molecule type" value="Genomic_DNA"/>
</dbReference>
<accession>A0ACB9RP83</accession>
<dbReference type="Proteomes" id="UP001057402">
    <property type="component" value="Chromosome 3"/>
</dbReference>
<keyword evidence="2" id="KW-1185">Reference proteome</keyword>
<comment type="caution">
    <text evidence="1">The sequence shown here is derived from an EMBL/GenBank/DDBJ whole genome shotgun (WGS) entry which is preliminary data.</text>
</comment>
<evidence type="ECO:0000313" key="2">
    <source>
        <dbReference type="Proteomes" id="UP001057402"/>
    </source>
</evidence>
<reference evidence="2" key="1">
    <citation type="journal article" date="2023" name="Front. Plant Sci.">
        <title>Chromosomal-level genome assembly of Melastoma candidum provides insights into trichome evolution.</title>
        <authorList>
            <person name="Zhong Y."/>
            <person name="Wu W."/>
            <person name="Sun C."/>
            <person name="Zou P."/>
            <person name="Liu Y."/>
            <person name="Dai S."/>
            <person name="Zhou R."/>
        </authorList>
    </citation>
    <scope>NUCLEOTIDE SEQUENCE [LARGE SCALE GENOMIC DNA]</scope>
</reference>